<reference evidence="6" key="2">
    <citation type="journal article" date="2014" name="ISME J.">
        <title>Microbial stratification in low pH oxic and suboxic macroscopic growths along an acid mine drainage.</title>
        <authorList>
            <person name="Mendez-Garcia C."/>
            <person name="Mesa V."/>
            <person name="Sprenger R.R."/>
            <person name="Richter M."/>
            <person name="Diez M.S."/>
            <person name="Solano J."/>
            <person name="Bargiela R."/>
            <person name="Golyshina O.V."/>
            <person name="Manteca A."/>
            <person name="Ramos J.L."/>
            <person name="Gallego J.R."/>
            <person name="Llorente I."/>
            <person name="Martins Dos Santos V.A."/>
            <person name="Jensen O.N."/>
            <person name="Pelaez A.I."/>
            <person name="Sanchez J."/>
            <person name="Ferrer M."/>
        </authorList>
    </citation>
    <scope>NUCLEOTIDE SEQUENCE</scope>
</reference>
<dbReference type="PRINTS" id="PR00423">
    <property type="entry name" value="CELLDVISFTSZ"/>
</dbReference>
<organism evidence="6">
    <name type="scientific">mine drainage metagenome</name>
    <dbReference type="NCBI Taxonomy" id="410659"/>
    <lineage>
        <taxon>unclassified sequences</taxon>
        <taxon>metagenomes</taxon>
        <taxon>ecological metagenomes</taxon>
    </lineage>
</organism>
<reference evidence="6" key="1">
    <citation type="submission" date="2013-08" db="EMBL/GenBank/DDBJ databases">
        <authorList>
            <person name="Mendez C."/>
            <person name="Richter M."/>
            <person name="Ferrer M."/>
            <person name="Sanchez J."/>
        </authorList>
    </citation>
    <scope>NUCLEOTIDE SEQUENCE</scope>
</reference>
<dbReference type="Gene3D" id="3.40.50.1440">
    <property type="entry name" value="Tubulin/FtsZ, GTPase domain"/>
    <property type="match status" value="1"/>
</dbReference>
<keyword evidence="3" id="KW-0342">GTP-binding</keyword>
<dbReference type="InterPro" id="IPR008280">
    <property type="entry name" value="Tub_FtsZ_C"/>
</dbReference>
<proteinExistence type="inferred from homology"/>
<name>T0ZP04_9ZZZZ</name>
<keyword evidence="6" id="KW-0132">Cell division</keyword>
<dbReference type="InterPro" id="IPR045061">
    <property type="entry name" value="FtsZ/CetZ"/>
</dbReference>
<dbReference type="InterPro" id="IPR018316">
    <property type="entry name" value="Tubulin/FtsZ_2-layer-sand-dom"/>
</dbReference>
<gene>
    <name evidence="6" type="ORF">B1B_12643</name>
</gene>
<dbReference type="NCBIfam" id="TIGR00065">
    <property type="entry name" value="ftsZ"/>
    <property type="match status" value="1"/>
</dbReference>
<dbReference type="SMART" id="SM00864">
    <property type="entry name" value="Tubulin"/>
    <property type="match status" value="1"/>
</dbReference>
<dbReference type="GO" id="GO:0051301">
    <property type="term" value="P:cell division"/>
    <property type="evidence" value="ECO:0007669"/>
    <property type="project" value="UniProtKB-KW"/>
</dbReference>
<dbReference type="AlphaFoldDB" id="T0ZP04"/>
<dbReference type="InterPro" id="IPR003008">
    <property type="entry name" value="Tubulin_FtsZ_GTPase"/>
</dbReference>
<dbReference type="GO" id="GO:0032153">
    <property type="term" value="C:cell division site"/>
    <property type="evidence" value="ECO:0007669"/>
    <property type="project" value="TreeGrafter"/>
</dbReference>
<dbReference type="SMART" id="SM00865">
    <property type="entry name" value="Tubulin_C"/>
    <property type="match status" value="1"/>
</dbReference>
<feature type="domain" description="Tubulin/FtsZ GTPase" evidence="4">
    <location>
        <begin position="32"/>
        <end position="223"/>
    </location>
</feature>
<evidence type="ECO:0000256" key="3">
    <source>
        <dbReference type="ARBA" id="ARBA00023134"/>
    </source>
</evidence>
<dbReference type="InterPro" id="IPR024757">
    <property type="entry name" value="FtsZ_C"/>
</dbReference>
<feature type="domain" description="Tubulin/FtsZ 2-layer sandwich" evidence="5">
    <location>
        <begin position="225"/>
        <end position="337"/>
    </location>
</feature>
<comment type="caution">
    <text evidence="6">The sequence shown here is derived from an EMBL/GenBank/DDBJ whole genome shotgun (WGS) entry which is preliminary data.</text>
</comment>
<evidence type="ECO:0000256" key="1">
    <source>
        <dbReference type="ARBA" id="ARBA00009690"/>
    </source>
</evidence>
<dbReference type="InterPro" id="IPR000158">
    <property type="entry name" value="Cell_div_FtsZ"/>
</dbReference>
<accession>T0ZP04</accession>
<dbReference type="HAMAP" id="MF_00909">
    <property type="entry name" value="FtsZ"/>
    <property type="match status" value="1"/>
</dbReference>
<keyword evidence="6" id="KW-0131">Cell cycle</keyword>
<dbReference type="SUPFAM" id="SSF55307">
    <property type="entry name" value="Tubulin C-terminal domain-like"/>
    <property type="match status" value="1"/>
</dbReference>
<feature type="non-terminal residue" evidence="6">
    <location>
        <position position="337"/>
    </location>
</feature>
<evidence type="ECO:0000259" key="5">
    <source>
        <dbReference type="SMART" id="SM00865"/>
    </source>
</evidence>
<dbReference type="SUPFAM" id="SSF52490">
    <property type="entry name" value="Tubulin nucleotide-binding domain-like"/>
    <property type="match status" value="1"/>
</dbReference>
<dbReference type="GO" id="GO:0005737">
    <property type="term" value="C:cytoplasm"/>
    <property type="evidence" value="ECO:0007669"/>
    <property type="project" value="TreeGrafter"/>
</dbReference>
<evidence type="ECO:0000313" key="6">
    <source>
        <dbReference type="EMBL" id="EQD46393.1"/>
    </source>
</evidence>
<protein>
    <submittedName>
        <fullName evidence="6">Cell division protein FtsZ</fullName>
    </submittedName>
</protein>
<comment type="similarity">
    <text evidence="1">Belongs to the FtsZ family.</text>
</comment>
<dbReference type="GO" id="GO:0003924">
    <property type="term" value="F:GTPase activity"/>
    <property type="evidence" value="ECO:0007669"/>
    <property type="project" value="InterPro"/>
</dbReference>
<keyword evidence="2" id="KW-0547">Nucleotide-binding</keyword>
<dbReference type="Pfam" id="PF12327">
    <property type="entry name" value="FtsZ_C"/>
    <property type="match status" value="1"/>
</dbReference>
<dbReference type="Pfam" id="PF00091">
    <property type="entry name" value="Tubulin"/>
    <property type="match status" value="1"/>
</dbReference>
<evidence type="ECO:0000256" key="2">
    <source>
        <dbReference type="ARBA" id="ARBA00022741"/>
    </source>
</evidence>
<dbReference type="EMBL" id="AUZY01008295">
    <property type="protein sequence ID" value="EQD46393.1"/>
    <property type="molecule type" value="Genomic_DNA"/>
</dbReference>
<evidence type="ECO:0000259" key="4">
    <source>
        <dbReference type="SMART" id="SM00864"/>
    </source>
</evidence>
<sequence length="337" mass="35913">MSKEDPYSERSDDFRGTTEDELEQYAVGSGSSIRIFGMGGGGSNTINRLYREKIPGVDLIACNTDANHLLRIKAKGKVLLGENLTKGQGAGGDPRIGEEAAHESEKDLLGKIKGAEIVFITAGLGGGTGTGSAYFAAKVAKEQGALTFGVVTLPFESEGKRRMRKAVWGLKKLIASCDCVIVIPNEKLLTVAPDLPVDAAFREADEVIVKAIRAITEILSYTRLINLDMRDLEEVVRNSGAAVIGIGYGTGDYGERVRHAVKDAIASPFLDLDLSSATGVLINISAADPTIDETNIATEEVKKLIADRAKIIMGTGIEKSLEPKIQVTLIVTGLKLP</sequence>
<dbReference type="PANTHER" id="PTHR30314:SF3">
    <property type="entry name" value="MITOCHONDRIAL DIVISION PROTEIN FSZA"/>
    <property type="match status" value="1"/>
</dbReference>
<dbReference type="GO" id="GO:0005525">
    <property type="term" value="F:GTP binding"/>
    <property type="evidence" value="ECO:0007669"/>
    <property type="project" value="UniProtKB-KW"/>
</dbReference>
<dbReference type="CDD" id="cd02201">
    <property type="entry name" value="FtsZ_type1"/>
    <property type="match status" value="1"/>
</dbReference>
<dbReference type="InterPro" id="IPR036525">
    <property type="entry name" value="Tubulin/FtsZ_GTPase_sf"/>
</dbReference>
<dbReference type="PANTHER" id="PTHR30314">
    <property type="entry name" value="CELL DIVISION PROTEIN FTSZ-RELATED"/>
    <property type="match status" value="1"/>
</dbReference>